<evidence type="ECO:0000313" key="3">
    <source>
        <dbReference type="Proteomes" id="UP000694888"/>
    </source>
</evidence>
<keyword evidence="1" id="KW-0812">Transmembrane</keyword>
<feature type="signal peptide" evidence="2">
    <location>
        <begin position="1"/>
        <end position="19"/>
    </location>
</feature>
<evidence type="ECO:0000256" key="2">
    <source>
        <dbReference type="SAM" id="SignalP"/>
    </source>
</evidence>
<gene>
    <name evidence="4" type="primary">LOC101859197</name>
</gene>
<protein>
    <submittedName>
        <fullName evidence="4">Uncharacterized protein LOC101859197</fullName>
    </submittedName>
</protein>
<keyword evidence="2" id="KW-0732">Signal</keyword>
<evidence type="ECO:0000313" key="4">
    <source>
        <dbReference type="RefSeq" id="XP_005107232.1"/>
    </source>
</evidence>
<organism evidence="3 4">
    <name type="scientific">Aplysia californica</name>
    <name type="common">California sea hare</name>
    <dbReference type="NCBI Taxonomy" id="6500"/>
    <lineage>
        <taxon>Eukaryota</taxon>
        <taxon>Metazoa</taxon>
        <taxon>Spiralia</taxon>
        <taxon>Lophotrochozoa</taxon>
        <taxon>Mollusca</taxon>
        <taxon>Gastropoda</taxon>
        <taxon>Heterobranchia</taxon>
        <taxon>Euthyneura</taxon>
        <taxon>Tectipleura</taxon>
        <taxon>Aplysiida</taxon>
        <taxon>Aplysioidea</taxon>
        <taxon>Aplysiidae</taxon>
        <taxon>Aplysia</taxon>
    </lineage>
</organism>
<evidence type="ECO:0000256" key="1">
    <source>
        <dbReference type="SAM" id="Phobius"/>
    </source>
</evidence>
<reference evidence="4" key="1">
    <citation type="submission" date="2025-08" db="UniProtKB">
        <authorList>
            <consortium name="RefSeq"/>
        </authorList>
    </citation>
    <scope>IDENTIFICATION</scope>
</reference>
<dbReference type="RefSeq" id="XP_005107232.1">
    <property type="nucleotide sequence ID" value="XM_005107175.3"/>
</dbReference>
<sequence length="558" mass="62537">MSGIPLLCFSTLLVRLTSAGINDDLFTSCPAFYHNMRQPIEAHRRIDGFEKLYWVRNSLTREVLGSCTRQPGNVLQHTICNTTHSDFVLEIVPDGMALRPGLWRRNADPGDIPNNNNIIVIDRLRNSNEVKDGREKKDSSSGRRKVLRREINTPEAEIFQVYATIMYVDPMRDFLGTFVEVEKATGETTKLLLYCPIKMFAPVQTGRCWADLEGDRLTMTCESPSVYPRLLCSLSEVSGDGGEVHELLDQPFEYLQKEDNSGTCQTHMNLSSVTGSEFIMDLRAEVAVFNTYGPGMSSDSGPRNRVLSIKIHLGPPFPFIDPYCEYPKKYFPVKGTLQMYIDCTCSPKDSDLSSAHVQWYHAGQPVGKTDDATGDAVVKLFLRKDLNEEKQVYICQGTNSLVDVLPQFTKTEDQLIVPVSTPPELRLGTSDCPDVLYLGQVGECTCRLKNVGAPHARAVWKALDKDNPVRQRRQEGGGSVLVFSVQEGESRKFQCNAYAREVPSVFLEVSEIYMVHQHSSDLTRSSERIGQIILLVGVLSLVGLGIYTGVLYYFFLVK</sequence>
<dbReference type="GeneID" id="101859197"/>
<keyword evidence="1" id="KW-0472">Membrane</keyword>
<keyword evidence="3" id="KW-1185">Reference proteome</keyword>
<name>A0ABM0K2I1_APLCA</name>
<feature type="transmembrane region" description="Helical" evidence="1">
    <location>
        <begin position="532"/>
        <end position="555"/>
    </location>
</feature>
<proteinExistence type="predicted"/>
<accession>A0ABM0K2I1</accession>
<dbReference type="Proteomes" id="UP000694888">
    <property type="component" value="Unplaced"/>
</dbReference>
<keyword evidence="1" id="KW-1133">Transmembrane helix</keyword>
<feature type="chain" id="PRO_5045664975" evidence="2">
    <location>
        <begin position="20"/>
        <end position="558"/>
    </location>
</feature>